<keyword evidence="3" id="KW-0804">Transcription</keyword>
<gene>
    <name evidence="5" type="ORF">CEJ86_19640</name>
</gene>
<reference evidence="5 6" key="1">
    <citation type="submission" date="2017-06" db="EMBL/GenBank/DDBJ databases">
        <title>Ensifer strains isolated from leguminous trees and herbs display diverse denitrification phenotypes with some acting as strong N2O sinks.</title>
        <authorList>
            <person name="Woliy K."/>
            <person name="Mania D."/>
            <person name="Bakken L.R."/>
            <person name="Frostegard A."/>
        </authorList>
    </citation>
    <scope>NUCLEOTIDE SEQUENCE [LARGE SCALE GENOMIC DNA]</scope>
    <source>
        <strain evidence="5 6">AC50a</strain>
    </source>
</reference>
<dbReference type="Gene3D" id="3.30.70.940">
    <property type="entry name" value="NusG, N-terminal domain"/>
    <property type="match status" value="1"/>
</dbReference>
<dbReference type="Proteomes" id="UP000231987">
    <property type="component" value="Unassembled WGS sequence"/>
</dbReference>
<evidence type="ECO:0000313" key="5">
    <source>
        <dbReference type="EMBL" id="PJR13956.1"/>
    </source>
</evidence>
<keyword evidence="1" id="KW-0889">Transcription antitermination</keyword>
<evidence type="ECO:0000256" key="3">
    <source>
        <dbReference type="ARBA" id="ARBA00023163"/>
    </source>
</evidence>
<dbReference type="EMBL" id="NJGD01000008">
    <property type="protein sequence ID" value="PJR13956.1"/>
    <property type="molecule type" value="Genomic_DNA"/>
</dbReference>
<dbReference type="InterPro" id="IPR036735">
    <property type="entry name" value="NGN_dom_sf"/>
</dbReference>
<proteinExistence type="predicted"/>
<dbReference type="CDD" id="cd08000">
    <property type="entry name" value="NGN"/>
    <property type="match status" value="1"/>
</dbReference>
<keyword evidence="2" id="KW-0805">Transcription regulation</keyword>
<evidence type="ECO:0000313" key="6">
    <source>
        <dbReference type="Proteomes" id="UP000231987"/>
    </source>
</evidence>
<dbReference type="Gene3D" id="2.30.30.30">
    <property type="match status" value="1"/>
</dbReference>
<dbReference type="GO" id="GO:0031564">
    <property type="term" value="P:transcription antitermination"/>
    <property type="evidence" value="ECO:0007669"/>
    <property type="project" value="UniProtKB-KW"/>
</dbReference>
<dbReference type="PANTHER" id="PTHR30265">
    <property type="entry name" value="RHO-INTERACTING TRANSCRIPTION TERMINATION FACTOR NUSG"/>
    <property type="match status" value="1"/>
</dbReference>
<evidence type="ECO:0000256" key="1">
    <source>
        <dbReference type="ARBA" id="ARBA00022814"/>
    </source>
</evidence>
<dbReference type="SMART" id="SM00738">
    <property type="entry name" value="NGN"/>
    <property type="match status" value="1"/>
</dbReference>
<dbReference type="PANTHER" id="PTHR30265:SF4">
    <property type="entry name" value="KOW MOTIF FAMILY PROTEIN, EXPRESSED"/>
    <property type="match status" value="1"/>
</dbReference>
<dbReference type="CDD" id="cd06091">
    <property type="entry name" value="KOW_NusG"/>
    <property type="match status" value="1"/>
</dbReference>
<evidence type="ECO:0000256" key="2">
    <source>
        <dbReference type="ARBA" id="ARBA00023015"/>
    </source>
</evidence>
<dbReference type="Pfam" id="PF02357">
    <property type="entry name" value="NusG"/>
    <property type="match status" value="1"/>
</dbReference>
<dbReference type="AlphaFoldDB" id="A0A2J0Z0A6"/>
<accession>A0A2J0Z0A6</accession>
<comment type="caution">
    <text evidence="5">The sequence shown here is derived from an EMBL/GenBank/DDBJ whole genome shotgun (WGS) entry which is preliminary data.</text>
</comment>
<name>A0A2J0Z0A6_RHIML</name>
<sequence>MIMQRRTLTGSPIALHGRDRFEDRMRRITERSLRAASMKVTEMNPDLARWYCLLVKKGREFDVENSLRDANVEAFMPRERVVKVRYGRKTESDIPYFPSYLLVRCIPSPEAFHGLRRHRNVLDIVGGASGYHIIRDENVAMFKRICEGAEAPRVATDKTFKEGDRADIVLGPFAGFTCIVTAVKWCRQAKAKVRIDVHGRPFDIDSMPLAFLKKS</sequence>
<dbReference type="InterPro" id="IPR043425">
    <property type="entry name" value="NusG-like"/>
</dbReference>
<dbReference type="GO" id="GO:0006354">
    <property type="term" value="P:DNA-templated transcription elongation"/>
    <property type="evidence" value="ECO:0007669"/>
    <property type="project" value="InterPro"/>
</dbReference>
<evidence type="ECO:0000259" key="4">
    <source>
        <dbReference type="SMART" id="SM00738"/>
    </source>
</evidence>
<dbReference type="InterPro" id="IPR006645">
    <property type="entry name" value="NGN-like_dom"/>
</dbReference>
<organism evidence="5 6">
    <name type="scientific">Rhizobium meliloti</name>
    <name type="common">Ensifer meliloti</name>
    <name type="synonym">Sinorhizobium meliloti</name>
    <dbReference type="NCBI Taxonomy" id="382"/>
    <lineage>
        <taxon>Bacteria</taxon>
        <taxon>Pseudomonadati</taxon>
        <taxon>Pseudomonadota</taxon>
        <taxon>Alphaproteobacteria</taxon>
        <taxon>Hyphomicrobiales</taxon>
        <taxon>Rhizobiaceae</taxon>
        <taxon>Sinorhizobium/Ensifer group</taxon>
        <taxon>Sinorhizobium</taxon>
    </lineage>
</organism>
<dbReference type="SUPFAM" id="SSF82679">
    <property type="entry name" value="N-utilization substance G protein NusG, N-terminal domain"/>
    <property type="match status" value="1"/>
</dbReference>
<dbReference type="InterPro" id="IPR014722">
    <property type="entry name" value="Rib_uL2_dom2"/>
</dbReference>
<feature type="domain" description="NusG-like N-terminal" evidence="4">
    <location>
        <begin position="47"/>
        <end position="145"/>
    </location>
</feature>
<protein>
    <submittedName>
        <fullName evidence="5">Antitermination protein NusG</fullName>
    </submittedName>
</protein>